<dbReference type="PANTHER" id="PTHR34220">
    <property type="entry name" value="SENSOR HISTIDINE KINASE YPDA"/>
    <property type="match status" value="1"/>
</dbReference>
<evidence type="ECO:0000256" key="1">
    <source>
        <dbReference type="SAM" id="Phobius"/>
    </source>
</evidence>
<dbReference type="AlphaFoldDB" id="A0A173VIX2"/>
<reference evidence="3 4" key="1">
    <citation type="submission" date="2015-09" db="EMBL/GenBank/DDBJ databases">
        <authorList>
            <consortium name="Pathogen Informatics"/>
        </authorList>
    </citation>
    <scope>NUCLEOTIDE SEQUENCE [LARGE SCALE GENOMIC DNA]</scope>
    <source>
        <strain evidence="3 4">2789STDY5608872</strain>
    </source>
</reference>
<organism evidence="3 4">
    <name type="scientific">Parabacteroides distasonis</name>
    <dbReference type="NCBI Taxonomy" id="823"/>
    <lineage>
        <taxon>Bacteria</taxon>
        <taxon>Pseudomonadati</taxon>
        <taxon>Bacteroidota</taxon>
        <taxon>Bacteroidia</taxon>
        <taxon>Bacteroidales</taxon>
        <taxon>Tannerellaceae</taxon>
        <taxon>Parabacteroides</taxon>
    </lineage>
</organism>
<feature type="domain" description="Signal transduction histidine kinase internal region" evidence="2">
    <location>
        <begin position="151"/>
        <end position="228"/>
    </location>
</feature>
<feature type="transmembrane region" description="Helical" evidence="1">
    <location>
        <begin position="7"/>
        <end position="28"/>
    </location>
</feature>
<keyword evidence="1" id="KW-0472">Membrane</keyword>
<dbReference type="InterPro" id="IPR010559">
    <property type="entry name" value="Sig_transdc_His_kin_internal"/>
</dbReference>
<keyword evidence="1" id="KW-1133">Transmembrane helix</keyword>
<feature type="transmembrane region" description="Helical" evidence="1">
    <location>
        <begin position="106"/>
        <end position="132"/>
    </location>
</feature>
<dbReference type="InterPro" id="IPR050640">
    <property type="entry name" value="Bact_2-comp_sensor_kinase"/>
</dbReference>
<feature type="transmembrane region" description="Helical" evidence="1">
    <location>
        <begin position="48"/>
        <end position="69"/>
    </location>
</feature>
<name>A0A173VIX2_PARDI</name>
<feature type="transmembrane region" description="Helical" evidence="1">
    <location>
        <begin position="76"/>
        <end position="94"/>
    </location>
</feature>
<dbReference type="GO" id="GO:0000155">
    <property type="term" value="F:phosphorelay sensor kinase activity"/>
    <property type="evidence" value="ECO:0007669"/>
    <property type="project" value="InterPro"/>
</dbReference>
<evidence type="ECO:0000313" key="3">
    <source>
        <dbReference type="EMBL" id="CUN27131.1"/>
    </source>
</evidence>
<dbReference type="GO" id="GO:0016020">
    <property type="term" value="C:membrane"/>
    <property type="evidence" value="ECO:0007669"/>
    <property type="project" value="InterPro"/>
</dbReference>
<dbReference type="EMBL" id="CYXP01000007">
    <property type="protein sequence ID" value="CUN27131.1"/>
    <property type="molecule type" value="Genomic_DNA"/>
</dbReference>
<evidence type="ECO:0000259" key="2">
    <source>
        <dbReference type="Pfam" id="PF06580"/>
    </source>
</evidence>
<dbReference type="SUPFAM" id="SSF55874">
    <property type="entry name" value="ATPase domain of HSP90 chaperone/DNA topoisomerase II/histidine kinase"/>
    <property type="match status" value="1"/>
</dbReference>
<sequence length="340" mass="39511">MKLTRQDYILAGGQALLWITLWLIPPAIDFFIRFNPSSAFEVWKINTGFITPLAIVFTANFYVLVPYLLYRDRKMLFGLMNLLLITGANLWIFSPKADFPDEWRSGMYMVAFGAFFLHLLVVGCAVGFRYIVRWGDMQMRLKEERQKNAEAELAWLKNQLNPHFLFNTLNNISSLVQIDQDTAQESIGQLSDLLRYTLYESNHELVPVEGEIEFMSNYIELMRLRCNELATVEVDLRIPPKLMRIVPLLFISLIENAFKHGVNSRKPSFVRIRFKAEGDDLVFTCENSDHPKPDVNRSGSGIGLENLRRRLDLAYPGRYRYDQALRENSYFVQITLRDCL</sequence>
<dbReference type="RefSeq" id="WP_044545288.1">
    <property type="nucleotide sequence ID" value="NZ_CDRH01000207.1"/>
</dbReference>
<keyword evidence="1" id="KW-0812">Transmembrane</keyword>
<protein>
    <submittedName>
        <fullName evidence="3">Inner membrane protein ypdA</fullName>
    </submittedName>
</protein>
<dbReference type="Gene3D" id="3.30.565.10">
    <property type="entry name" value="Histidine kinase-like ATPase, C-terminal domain"/>
    <property type="match status" value="1"/>
</dbReference>
<gene>
    <name evidence="3" type="primary">ypdA_3</name>
    <name evidence="3" type="ORF">ERS852429_03126</name>
</gene>
<dbReference type="InterPro" id="IPR036890">
    <property type="entry name" value="HATPase_C_sf"/>
</dbReference>
<dbReference type="PANTHER" id="PTHR34220:SF7">
    <property type="entry name" value="SENSOR HISTIDINE KINASE YPDA"/>
    <property type="match status" value="1"/>
</dbReference>
<proteinExistence type="predicted"/>
<evidence type="ECO:0000313" key="4">
    <source>
        <dbReference type="Proteomes" id="UP000095591"/>
    </source>
</evidence>
<dbReference type="Proteomes" id="UP000095591">
    <property type="component" value="Unassembled WGS sequence"/>
</dbReference>
<dbReference type="Pfam" id="PF06580">
    <property type="entry name" value="His_kinase"/>
    <property type="match status" value="1"/>
</dbReference>
<accession>A0A173VIX2</accession>